<proteinExistence type="inferred from homology"/>
<dbReference type="Proteomes" id="UP000756860">
    <property type="component" value="Unassembled WGS sequence"/>
</dbReference>
<sequence>MKVPFLDLKAQYDAIAGEIDDAIRQVIERTAFSGGPFVSAFEEQFAAFCQCKHAIGVGSGTEALWLALAALDIGPGDEVVTVPNSFIATAEAISFCGATPVFVDVNGESQTMDPNLLEAAITERTRAVIPVHLFGQMADMGPIMEIARRHNLFVVEDACQAHGAEYNGRPAGSIGNFGCFSFYPGKNLGAYGEAGGVVTNSDEMSEKIKMIRDHGQSKKYHHAMIGWNGRMDGIQGAVLSVKLKYLAGWNDARRKNARLYTSLLNSIDGVIPPREMDYSRHIYHVYAVKARNRDSLMAALTEQGISCGIHYPVPIHLQNAYQYMGAGKGAFPVAEKCAEEIVSLPMFPELTEEQVNFVVGEIRRFCSV</sequence>
<evidence type="ECO:0000256" key="1">
    <source>
        <dbReference type="ARBA" id="ARBA00022898"/>
    </source>
</evidence>
<comment type="similarity">
    <text evidence="2 3">Belongs to the DegT/DnrJ/EryC1 family.</text>
</comment>
<dbReference type="PIRSF" id="PIRSF000390">
    <property type="entry name" value="PLP_StrS"/>
    <property type="match status" value="1"/>
</dbReference>
<keyword evidence="4" id="KW-0032">Aminotransferase</keyword>
<dbReference type="InterPro" id="IPR015421">
    <property type="entry name" value="PyrdxlP-dep_Trfase_major"/>
</dbReference>
<dbReference type="GO" id="GO:0008483">
    <property type="term" value="F:transaminase activity"/>
    <property type="evidence" value="ECO:0007669"/>
    <property type="project" value="UniProtKB-KW"/>
</dbReference>
<dbReference type="InterPro" id="IPR000653">
    <property type="entry name" value="DegT/StrS_aminotransferase"/>
</dbReference>
<evidence type="ECO:0000256" key="3">
    <source>
        <dbReference type="RuleBase" id="RU004508"/>
    </source>
</evidence>
<comment type="caution">
    <text evidence="4">The sequence shown here is derived from an EMBL/GenBank/DDBJ whole genome shotgun (WGS) entry which is preliminary data.</text>
</comment>
<dbReference type="PANTHER" id="PTHR30244:SF36">
    <property type="entry name" value="3-OXO-GLUCOSE-6-PHOSPHATE:GLUTAMATE AMINOTRANSFERASE"/>
    <property type="match status" value="1"/>
</dbReference>
<evidence type="ECO:0000313" key="4">
    <source>
        <dbReference type="EMBL" id="MBT0652920.1"/>
    </source>
</evidence>
<reference evidence="4 5" key="1">
    <citation type="submission" date="2021-05" db="EMBL/GenBank/DDBJ databases">
        <title>The draft genome of Geobacter luticola JCM 17780.</title>
        <authorList>
            <person name="Xu Z."/>
            <person name="Masuda Y."/>
            <person name="Itoh H."/>
            <person name="Senoo K."/>
        </authorList>
    </citation>
    <scope>NUCLEOTIDE SEQUENCE [LARGE SCALE GENOMIC DNA]</scope>
    <source>
        <strain evidence="4 5">JCM 17780</strain>
    </source>
</reference>
<dbReference type="PANTHER" id="PTHR30244">
    <property type="entry name" value="TRANSAMINASE"/>
    <property type="match status" value="1"/>
</dbReference>
<dbReference type="Pfam" id="PF01041">
    <property type="entry name" value="DegT_DnrJ_EryC1"/>
    <property type="match status" value="1"/>
</dbReference>
<protein>
    <submittedName>
        <fullName evidence="4">DegT/DnrJ/EryC1/StrS family aminotransferase</fullName>
    </submittedName>
</protein>
<dbReference type="SUPFAM" id="SSF53383">
    <property type="entry name" value="PLP-dependent transferases"/>
    <property type="match status" value="1"/>
</dbReference>
<keyword evidence="5" id="KW-1185">Reference proteome</keyword>
<keyword evidence="1 3" id="KW-0663">Pyridoxal phosphate</keyword>
<evidence type="ECO:0000256" key="2">
    <source>
        <dbReference type="ARBA" id="ARBA00037999"/>
    </source>
</evidence>
<dbReference type="Gene3D" id="3.90.1150.10">
    <property type="entry name" value="Aspartate Aminotransferase, domain 1"/>
    <property type="match status" value="1"/>
</dbReference>
<name>A0ABS5SC31_9BACT</name>
<dbReference type="EMBL" id="JAHCVK010000002">
    <property type="protein sequence ID" value="MBT0652920.1"/>
    <property type="molecule type" value="Genomic_DNA"/>
</dbReference>
<dbReference type="Gene3D" id="3.40.640.10">
    <property type="entry name" value="Type I PLP-dependent aspartate aminotransferase-like (Major domain)"/>
    <property type="match status" value="1"/>
</dbReference>
<evidence type="ECO:0000313" key="5">
    <source>
        <dbReference type="Proteomes" id="UP000756860"/>
    </source>
</evidence>
<organism evidence="4 5">
    <name type="scientific">Geomobilimonas luticola</name>
    <dbReference type="NCBI Taxonomy" id="1114878"/>
    <lineage>
        <taxon>Bacteria</taxon>
        <taxon>Pseudomonadati</taxon>
        <taxon>Thermodesulfobacteriota</taxon>
        <taxon>Desulfuromonadia</taxon>
        <taxon>Geobacterales</taxon>
        <taxon>Geobacteraceae</taxon>
        <taxon>Geomobilimonas</taxon>
    </lineage>
</organism>
<accession>A0ABS5SC31</accession>
<keyword evidence="4" id="KW-0808">Transferase</keyword>
<dbReference type="InterPro" id="IPR015424">
    <property type="entry name" value="PyrdxlP-dep_Trfase"/>
</dbReference>
<dbReference type="RefSeq" id="WP_214174911.1">
    <property type="nucleotide sequence ID" value="NZ_JAHCVK010000002.1"/>
</dbReference>
<gene>
    <name evidence="4" type="ORF">KI810_07620</name>
</gene>
<dbReference type="CDD" id="cd00616">
    <property type="entry name" value="AHBA_syn"/>
    <property type="match status" value="1"/>
</dbReference>
<dbReference type="InterPro" id="IPR015422">
    <property type="entry name" value="PyrdxlP-dep_Trfase_small"/>
</dbReference>